<organism evidence="1">
    <name type="scientific">Petromyces alliaceus</name>
    <name type="common">Aspergillus alliaceus</name>
    <dbReference type="NCBI Taxonomy" id="209559"/>
    <lineage>
        <taxon>Eukaryota</taxon>
        <taxon>Fungi</taxon>
        <taxon>Dikarya</taxon>
        <taxon>Ascomycota</taxon>
        <taxon>Pezizomycotina</taxon>
        <taxon>Eurotiomycetes</taxon>
        <taxon>Eurotiomycetidae</taxon>
        <taxon>Eurotiales</taxon>
        <taxon>Aspergillaceae</taxon>
        <taxon>Aspergillus</taxon>
        <taxon>Aspergillus subgen. Circumdati</taxon>
    </lineage>
</organism>
<protein>
    <submittedName>
        <fullName evidence="1">Uncharacterized protein</fullName>
    </submittedName>
</protein>
<name>A0A5N7CPP4_PETAA</name>
<dbReference type="EMBL" id="ML735216">
    <property type="protein sequence ID" value="KAE8396085.1"/>
    <property type="molecule type" value="Genomic_DNA"/>
</dbReference>
<dbReference type="Proteomes" id="UP000326877">
    <property type="component" value="Unassembled WGS sequence"/>
</dbReference>
<accession>A0A5N7CPP4</accession>
<reference evidence="1" key="1">
    <citation type="submission" date="2019-04" db="EMBL/GenBank/DDBJ databases">
        <title>Friends and foes A comparative genomics studyof 23 Aspergillus species from section Flavi.</title>
        <authorList>
            <consortium name="DOE Joint Genome Institute"/>
            <person name="Kjaerbolling I."/>
            <person name="Vesth T."/>
            <person name="Frisvad J.C."/>
            <person name="Nybo J.L."/>
            <person name="Theobald S."/>
            <person name="Kildgaard S."/>
            <person name="Isbrandt T."/>
            <person name="Kuo A."/>
            <person name="Sato A."/>
            <person name="Lyhne E.K."/>
            <person name="Kogle M.E."/>
            <person name="Wiebenga A."/>
            <person name="Kun R.S."/>
            <person name="Lubbers R.J."/>
            <person name="Makela M.R."/>
            <person name="Barry K."/>
            <person name="Chovatia M."/>
            <person name="Clum A."/>
            <person name="Daum C."/>
            <person name="Haridas S."/>
            <person name="He G."/>
            <person name="LaButti K."/>
            <person name="Lipzen A."/>
            <person name="Mondo S."/>
            <person name="Riley R."/>
            <person name="Salamov A."/>
            <person name="Simmons B.A."/>
            <person name="Magnuson J.K."/>
            <person name="Henrissat B."/>
            <person name="Mortensen U.H."/>
            <person name="Larsen T.O."/>
            <person name="Devries R.P."/>
            <person name="Grigoriev I.V."/>
            <person name="Machida M."/>
            <person name="Baker S.E."/>
            <person name="Andersen M.R."/>
        </authorList>
    </citation>
    <scope>NUCLEOTIDE SEQUENCE [LARGE SCALE GENOMIC DNA]</scope>
    <source>
        <strain evidence="1">IBT 14317</strain>
    </source>
</reference>
<gene>
    <name evidence="1" type="ORF">BDV23DRAFT_144298</name>
</gene>
<proteinExistence type="predicted"/>
<sequence>MNLLTALSIVIHATTSVHHIGSWHTHSWIPVSHHRIRFLSNTHGTRCPRIYPSFFSFIGQKGKKGKGEMEKEIEEESVI</sequence>
<dbReference type="AlphaFoldDB" id="A0A5N7CPP4"/>
<evidence type="ECO:0000313" key="1">
    <source>
        <dbReference type="EMBL" id="KAE8396085.1"/>
    </source>
</evidence>